<dbReference type="InterPro" id="IPR035595">
    <property type="entry name" value="UDP_glycos_trans_CS"/>
</dbReference>
<dbReference type="SUPFAM" id="SSF53756">
    <property type="entry name" value="UDP-Glycosyltransferase/glycogen phosphorylase"/>
    <property type="match status" value="1"/>
</dbReference>
<protein>
    <recommendedName>
        <fullName evidence="4">Glycosyltransferase</fullName>
        <ecNumber evidence="4">2.4.1.-</ecNumber>
    </recommendedName>
</protein>
<organism evidence="5 6">
    <name type="scientific">Rehmannia glutinosa</name>
    <name type="common">Chinese foxglove</name>
    <dbReference type="NCBI Taxonomy" id="99300"/>
    <lineage>
        <taxon>Eukaryota</taxon>
        <taxon>Viridiplantae</taxon>
        <taxon>Streptophyta</taxon>
        <taxon>Embryophyta</taxon>
        <taxon>Tracheophyta</taxon>
        <taxon>Spermatophyta</taxon>
        <taxon>Magnoliopsida</taxon>
        <taxon>eudicotyledons</taxon>
        <taxon>Gunneridae</taxon>
        <taxon>Pentapetalae</taxon>
        <taxon>asterids</taxon>
        <taxon>lamiids</taxon>
        <taxon>Lamiales</taxon>
        <taxon>Orobanchaceae</taxon>
        <taxon>Rehmannieae</taxon>
        <taxon>Rehmannia</taxon>
    </lineage>
</organism>
<keyword evidence="3" id="KW-0328">Glycosyltransferase</keyword>
<keyword evidence="6" id="KW-1185">Reference proteome</keyword>
<dbReference type="InterPro" id="IPR002213">
    <property type="entry name" value="UDP_glucos_trans"/>
</dbReference>
<comment type="similarity">
    <text evidence="1 3">Belongs to the UDP-glycosyltransferase family.</text>
</comment>
<sequence>MEQESFPSHVVVFPFPVQSHVNVMLNLAEIFSLSGFQVTFLIPDHIRKGPRFDQISSRFTRYPGFIFKTISDGLSVNHPRTGDRVKELFDSINATTRPLFRIILKSRSLICNGRAPLTCIVADGIMSFAIDIAKDFDLPTILFRPFSATCFWTLFCVPKLIQAGELPLKGVIFVTILFCIYGLSSSNYAWDSDMEKLVENVPGMEGVLRLRDLPSFCRVEDVSNPQLQHVVSETHRATNAYGLILNTFEDLEESALAHIRANIPKLYVIGPLHGYLRPLQGSKSLSEEDRKCIEWLDDQPLRSVVFVSFGNMTVLNIHQLMEFWHGLLNSGKPFLWVISGNLTTGKCHFPADGSVKKGKVVDWAPQEEILSHPATGGFLTHCGWNSTLESVCEGVPMICWPFYADQQVNSRLVEEVWRVGVDMKDICDRRMVEKMVRELMEVRREEFVKSAQEMARLARKSVSEGGASSVSLDSLVRDIKVMSHGKST</sequence>
<reference evidence="5 6" key="1">
    <citation type="journal article" date="2021" name="Comput. Struct. Biotechnol. J.">
        <title>De novo genome assembly of the potent medicinal plant Rehmannia glutinosa using nanopore technology.</title>
        <authorList>
            <person name="Ma L."/>
            <person name="Dong C."/>
            <person name="Song C."/>
            <person name="Wang X."/>
            <person name="Zheng X."/>
            <person name="Niu Y."/>
            <person name="Chen S."/>
            <person name="Feng W."/>
        </authorList>
    </citation>
    <scope>NUCLEOTIDE SEQUENCE [LARGE SCALE GENOMIC DNA]</scope>
    <source>
        <strain evidence="5">DH-2019</strain>
    </source>
</reference>
<dbReference type="CDD" id="cd03784">
    <property type="entry name" value="GT1_Gtf-like"/>
    <property type="match status" value="1"/>
</dbReference>
<dbReference type="EMBL" id="JABTTQ020000012">
    <property type="protein sequence ID" value="KAK6145501.1"/>
    <property type="molecule type" value="Genomic_DNA"/>
</dbReference>
<proteinExistence type="inferred from homology"/>
<dbReference type="PANTHER" id="PTHR11926">
    <property type="entry name" value="GLUCOSYL/GLUCURONOSYL TRANSFERASES"/>
    <property type="match status" value="1"/>
</dbReference>
<evidence type="ECO:0000256" key="4">
    <source>
        <dbReference type="RuleBase" id="RU362057"/>
    </source>
</evidence>
<evidence type="ECO:0000256" key="1">
    <source>
        <dbReference type="ARBA" id="ARBA00009995"/>
    </source>
</evidence>
<evidence type="ECO:0000313" key="5">
    <source>
        <dbReference type="EMBL" id="KAK6145501.1"/>
    </source>
</evidence>
<dbReference type="PROSITE" id="PS00375">
    <property type="entry name" value="UDPGT"/>
    <property type="match status" value="1"/>
</dbReference>
<dbReference type="PANTHER" id="PTHR11926:SF1392">
    <property type="entry name" value="GLYCOSYLTRANSFERASE"/>
    <property type="match status" value="1"/>
</dbReference>
<evidence type="ECO:0000256" key="3">
    <source>
        <dbReference type="RuleBase" id="RU003718"/>
    </source>
</evidence>
<dbReference type="EC" id="2.4.1.-" evidence="4"/>
<comment type="caution">
    <text evidence="5">The sequence shown here is derived from an EMBL/GenBank/DDBJ whole genome shotgun (WGS) entry which is preliminary data.</text>
</comment>
<dbReference type="Gene3D" id="3.40.50.2000">
    <property type="entry name" value="Glycogen Phosphorylase B"/>
    <property type="match status" value="2"/>
</dbReference>
<gene>
    <name evidence="5" type="ORF">DH2020_022321</name>
</gene>
<keyword evidence="2 3" id="KW-0808">Transferase</keyword>
<evidence type="ECO:0000256" key="2">
    <source>
        <dbReference type="ARBA" id="ARBA00022679"/>
    </source>
</evidence>
<name>A0ABR0WFX2_REHGL</name>
<dbReference type="Proteomes" id="UP001318860">
    <property type="component" value="Unassembled WGS sequence"/>
</dbReference>
<evidence type="ECO:0000313" key="6">
    <source>
        <dbReference type="Proteomes" id="UP001318860"/>
    </source>
</evidence>
<accession>A0ABR0WFX2</accession>
<dbReference type="Pfam" id="PF00201">
    <property type="entry name" value="UDPGT"/>
    <property type="match status" value="1"/>
</dbReference>